<dbReference type="PANTHER" id="PTHR44591:SF23">
    <property type="entry name" value="CHEY SUBFAMILY"/>
    <property type="match status" value="1"/>
</dbReference>
<evidence type="ECO:0000256" key="1">
    <source>
        <dbReference type="ARBA" id="ARBA00022553"/>
    </source>
</evidence>
<dbReference type="OrthoDB" id="279132at2"/>
<dbReference type="Pfam" id="PF00072">
    <property type="entry name" value="Response_reg"/>
    <property type="match status" value="1"/>
</dbReference>
<keyword evidence="4" id="KW-1185">Reference proteome</keyword>
<dbReference type="AlphaFoldDB" id="M5ULT2"/>
<reference evidence="3 4" key="1">
    <citation type="journal article" date="2013" name="Mar. Genomics">
        <title>Expression of sulfatases in Rhodopirellula baltica and the diversity of sulfatases in the genus Rhodopirellula.</title>
        <authorList>
            <person name="Wegner C.E."/>
            <person name="Richter-Heitmann T."/>
            <person name="Klindworth A."/>
            <person name="Klockow C."/>
            <person name="Richter M."/>
            <person name="Achstetter T."/>
            <person name="Glockner F.O."/>
            <person name="Harder J."/>
        </authorList>
    </citation>
    <scope>NUCLEOTIDE SEQUENCE [LARGE SCALE GENOMIC DNA]</scope>
    <source>
        <strain evidence="3 4">SM41</strain>
    </source>
</reference>
<name>M5ULT2_9BACT</name>
<dbReference type="SUPFAM" id="SSF52172">
    <property type="entry name" value="CheY-like"/>
    <property type="match status" value="1"/>
</dbReference>
<dbReference type="RefSeq" id="WP_008676078.1">
    <property type="nucleotide sequence ID" value="NZ_ANOH01000116.1"/>
</dbReference>
<keyword evidence="1" id="KW-0597">Phosphoprotein</keyword>
<dbReference type="InterPro" id="IPR011006">
    <property type="entry name" value="CheY-like_superfamily"/>
</dbReference>
<accession>M5ULT2</accession>
<gene>
    <name evidence="3" type="ORF">RSSM_01577</name>
</gene>
<dbReference type="EMBL" id="ANOH01000116">
    <property type="protein sequence ID" value="EMI56978.1"/>
    <property type="molecule type" value="Genomic_DNA"/>
</dbReference>
<feature type="domain" description="Response regulatory" evidence="2">
    <location>
        <begin position="18"/>
        <end position="97"/>
    </location>
</feature>
<sequence length="124" mass="13825">MVKTLVDCGNCGPDFNSIRQMVTSHFEATVLQTHGAEDTVELLRKRKVDLVTVNRKLDRDYSDGLEIIKKIKSDPELNNVPVMLVTNYEEHQEAAVAEGATYGFGKLEIGNEGTIEKLKPFLTS</sequence>
<dbReference type="GO" id="GO:0000160">
    <property type="term" value="P:phosphorelay signal transduction system"/>
    <property type="evidence" value="ECO:0007669"/>
    <property type="project" value="InterPro"/>
</dbReference>
<dbReference type="Proteomes" id="UP000011885">
    <property type="component" value="Unassembled WGS sequence"/>
</dbReference>
<dbReference type="InterPro" id="IPR001789">
    <property type="entry name" value="Sig_transdc_resp-reg_receiver"/>
</dbReference>
<evidence type="ECO:0000259" key="2">
    <source>
        <dbReference type="Pfam" id="PF00072"/>
    </source>
</evidence>
<proteinExistence type="predicted"/>
<evidence type="ECO:0000313" key="4">
    <source>
        <dbReference type="Proteomes" id="UP000011885"/>
    </source>
</evidence>
<dbReference type="InterPro" id="IPR050595">
    <property type="entry name" value="Bact_response_regulator"/>
</dbReference>
<comment type="caution">
    <text evidence="3">The sequence shown here is derived from an EMBL/GenBank/DDBJ whole genome shotgun (WGS) entry which is preliminary data.</text>
</comment>
<protein>
    <submittedName>
        <fullName evidence="3">Response regulator receiver protein</fullName>
    </submittedName>
</protein>
<dbReference type="PANTHER" id="PTHR44591">
    <property type="entry name" value="STRESS RESPONSE REGULATOR PROTEIN 1"/>
    <property type="match status" value="1"/>
</dbReference>
<dbReference type="Gene3D" id="3.40.50.2300">
    <property type="match status" value="1"/>
</dbReference>
<organism evidence="3 4">
    <name type="scientific">Rhodopirellula sallentina SM41</name>
    <dbReference type="NCBI Taxonomy" id="1263870"/>
    <lineage>
        <taxon>Bacteria</taxon>
        <taxon>Pseudomonadati</taxon>
        <taxon>Planctomycetota</taxon>
        <taxon>Planctomycetia</taxon>
        <taxon>Pirellulales</taxon>
        <taxon>Pirellulaceae</taxon>
        <taxon>Rhodopirellula</taxon>
    </lineage>
</organism>
<evidence type="ECO:0000313" key="3">
    <source>
        <dbReference type="EMBL" id="EMI56978.1"/>
    </source>
</evidence>
<dbReference type="PATRIC" id="fig|1263870.3.peg.1688"/>